<name>A0A8S1P5W0_9CILI</name>
<dbReference type="AlphaFoldDB" id="A0A8S1P5W0"/>
<proteinExistence type="predicted"/>
<protein>
    <submittedName>
        <fullName evidence="1">Uncharacterized protein</fullName>
    </submittedName>
</protein>
<keyword evidence="2" id="KW-1185">Reference proteome</keyword>
<organism evidence="1 2">
    <name type="scientific">Paramecium sonneborni</name>
    <dbReference type="NCBI Taxonomy" id="65129"/>
    <lineage>
        <taxon>Eukaryota</taxon>
        <taxon>Sar</taxon>
        <taxon>Alveolata</taxon>
        <taxon>Ciliophora</taxon>
        <taxon>Intramacronucleata</taxon>
        <taxon>Oligohymenophorea</taxon>
        <taxon>Peniculida</taxon>
        <taxon>Parameciidae</taxon>
        <taxon>Paramecium</taxon>
    </lineage>
</organism>
<comment type="caution">
    <text evidence="1">The sequence shown here is derived from an EMBL/GenBank/DDBJ whole genome shotgun (WGS) entry which is preliminary data.</text>
</comment>
<evidence type="ECO:0000313" key="1">
    <source>
        <dbReference type="EMBL" id="CAD8098393.1"/>
    </source>
</evidence>
<accession>A0A8S1P5W0</accession>
<dbReference type="EMBL" id="CAJJDN010000070">
    <property type="protein sequence ID" value="CAD8098393.1"/>
    <property type="molecule type" value="Genomic_DNA"/>
</dbReference>
<reference evidence="1" key="1">
    <citation type="submission" date="2021-01" db="EMBL/GenBank/DDBJ databases">
        <authorList>
            <consortium name="Genoscope - CEA"/>
            <person name="William W."/>
        </authorList>
    </citation>
    <scope>NUCLEOTIDE SEQUENCE</scope>
</reference>
<sequence length="140" mass="16287">MISNLNIKVSNDFTDFYEQQLQSQVQACCLNDSALKLMKSKQLTPKRIVSTIKLRKALYFYKKDKEVLDLKIKLNEMCESTFLTNAELHHIVRSVSRGNSPSQQRFRIRTETTTISTGPKTPQNRFKKFDFTTTAHLYFA</sequence>
<gene>
    <name evidence="1" type="ORF">PSON_ATCC_30995.1.T0700096</name>
</gene>
<dbReference type="Proteomes" id="UP000692954">
    <property type="component" value="Unassembled WGS sequence"/>
</dbReference>
<evidence type="ECO:0000313" key="2">
    <source>
        <dbReference type="Proteomes" id="UP000692954"/>
    </source>
</evidence>